<keyword evidence="5" id="KW-0970">Cilium biogenesis/degradation</keyword>
<evidence type="ECO:0000256" key="2">
    <source>
        <dbReference type="ARBA" id="ARBA00022490"/>
    </source>
</evidence>
<feature type="domain" description="IFT80/172/WDR35 TPR" evidence="10">
    <location>
        <begin position="477"/>
        <end position="581"/>
    </location>
</feature>
<feature type="domain" description="IFT121/TULP4 N-terminal" evidence="12">
    <location>
        <begin position="49"/>
        <end position="164"/>
    </location>
</feature>
<protein>
    <submittedName>
        <fullName evidence="15">Kinetochore-associated protein 1</fullName>
    </submittedName>
</protein>
<feature type="domain" description="IFT121-like TPR repeats" evidence="13">
    <location>
        <begin position="803"/>
        <end position="902"/>
    </location>
</feature>
<keyword evidence="14" id="KW-1185">Reference proteome</keyword>
<dbReference type="STRING" id="451379.A0A0N5A7V4"/>
<dbReference type="InterPro" id="IPR057979">
    <property type="entry name" value="TPR_IFT121"/>
</dbReference>
<dbReference type="Proteomes" id="UP000046393">
    <property type="component" value="Unplaced"/>
</dbReference>
<dbReference type="PANTHER" id="PTHR12764">
    <property type="entry name" value="WD REPEAT DOMAIN-RELATED"/>
    <property type="match status" value="1"/>
</dbReference>
<organism evidence="14 15">
    <name type="scientific">Syphacia muris</name>
    <dbReference type="NCBI Taxonomy" id="451379"/>
    <lineage>
        <taxon>Eukaryota</taxon>
        <taxon>Metazoa</taxon>
        <taxon>Ecdysozoa</taxon>
        <taxon>Nematoda</taxon>
        <taxon>Chromadorea</taxon>
        <taxon>Rhabditida</taxon>
        <taxon>Spirurina</taxon>
        <taxon>Oxyuridomorpha</taxon>
        <taxon>Oxyuroidea</taxon>
        <taxon>Oxyuridae</taxon>
        <taxon>Syphacia</taxon>
    </lineage>
</organism>
<dbReference type="Pfam" id="PF23145">
    <property type="entry name" value="Zf_2nd_IFT121"/>
    <property type="match status" value="1"/>
</dbReference>
<evidence type="ECO:0000259" key="9">
    <source>
        <dbReference type="Pfam" id="PF23145"/>
    </source>
</evidence>
<dbReference type="Pfam" id="PF24797">
    <property type="entry name" value="Beta-prop_WDR35_TULP_N"/>
    <property type="match status" value="1"/>
</dbReference>
<evidence type="ECO:0000256" key="1">
    <source>
        <dbReference type="ARBA" id="ARBA00004120"/>
    </source>
</evidence>
<evidence type="ECO:0000313" key="15">
    <source>
        <dbReference type="WBParaSite" id="SMUV_0000012201-mRNA-1"/>
    </source>
</evidence>
<dbReference type="InterPro" id="IPR056159">
    <property type="entry name" value="Beta-prop_IFT121_TULP_N"/>
</dbReference>
<evidence type="ECO:0000256" key="8">
    <source>
        <dbReference type="ARBA" id="ARBA00023273"/>
    </source>
</evidence>
<dbReference type="InterPro" id="IPR056157">
    <property type="entry name" value="TPR_IFT80_172_dom"/>
</dbReference>
<dbReference type="InterPro" id="IPR056158">
    <property type="entry name" value="Beta-prop_IFT121_2nd"/>
</dbReference>
<keyword evidence="3" id="KW-0853">WD repeat</keyword>
<dbReference type="GO" id="GO:0061512">
    <property type="term" value="P:protein localization to cilium"/>
    <property type="evidence" value="ECO:0007669"/>
    <property type="project" value="TreeGrafter"/>
</dbReference>
<keyword evidence="2" id="KW-0963">Cytoplasm</keyword>
<dbReference type="SUPFAM" id="SSF69322">
    <property type="entry name" value="Tricorn protease domain 2"/>
    <property type="match status" value="1"/>
</dbReference>
<evidence type="ECO:0000256" key="3">
    <source>
        <dbReference type="ARBA" id="ARBA00022574"/>
    </source>
</evidence>
<dbReference type="Gene3D" id="2.130.10.10">
    <property type="entry name" value="YVTN repeat-like/Quinoprotein amine dehydrogenase"/>
    <property type="match status" value="1"/>
</dbReference>
<feature type="domain" description="IFT121 second beta-propeller" evidence="11">
    <location>
        <begin position="206"/>
        <end position="446"/>
    </location>
</feature>
<evidence type="ECO:0000256" key="5">
    <source>
        <dbReference type="ARBA" id="ARBA00022794"/>
    </source>
</evidence>
<accession>A0A0N5A7V4</accession>
<evidence type="ECO:0000256" key="6">
    <source>
        <dbReference type="ARBA" id="ARBA00023069"/>
    </source>
</evidence>
<dbReference type="Gene3D" id="1.25.40.470">
    <property type="match status" value="2"/>
</dbReference>
<evidence type="ECO:0000259" key="13">
    <source>
        <dbReference type="Pfam" id="PF25768"/>
    </source>
</evidence>
<keyword evidence="6" id="KW-0969">Cilium</keyword>
<proteinExistence type="predicted"/>
<dbReference type="Pfam" id="PF23387">
    <property type="entry name" value="TPR_IFT80_172"/>
    <property type="match status" value="1"/>
</dbReference>
<dbReference type="AlphaFoldDB" id="A0A0N5A7V4"/>
<keyword evidence="7" id="KW-0206">Cytoskeleton</keyword>
<dbReference type="InterPro" id="IPR057361">
    <property type="entry name" value="TPR_WDR35"/>
</dbReference>
<dbReference type="InterPro" id="IPR015943">
    <property type="entry name" value="WD40/YVTN_repeat-like_dom_sf"/>
</dbReference>
<evidence type="ECO:0000259" key="10">
    <source>
        <dbReference type="Pfam" id="PF23387"/>
    </source>
</evidence>
<evidence type="ECO:0000259" key="11">
    <source>
        <dbReference type="Pfam" id="PF23390"/>
    </source>
</evidence>
<dbReference type="InterPro" id="IPR039857">
    <property type="entry name" value="Ift122/121"/>
</dbReference>
<evidence type="ECO:0000313" key="14">
    <source>
        <dbReference type="Proteomes" id="UP000046393"/>
    </source>
</evidence>
<evidence type="ECO:0000256" key="7">
    <source>
        <dbReference type="ARBA" id="ARBA00023212"/>
    </source>
</evidence>
<sequence>MKDNDSCVLTVEVQKDPVIVSIEWYTNVTVETSSIVQTSNKLESTRITHEYQINENRPRLLIAYKYGILQLMRNDNDSFPITVKINNLTTTDAAWAPNGRYIAVCGVETVIDTCRNTVHLLSVYGEQLRKLYLPGESVNDLSWDSTGTRLCIAIDTNIYFAYIRYKYKWAYCGQTVVYGYEPNDGLRQCVVFFETVLEECYLKVSEYYLQICNGIATPLNSKVSEIEPKYISMNGAVIVVASDEAFFVWNYSISDDKESNSLTLEPVSSDLMYFAENIKYSGRKVEAGKKGQIDPFCAVAVADEFFLICRESGVAHRFSLPNKTLDVTFSLGVKPERLQLNCNFSKLAVLCSTGLKLFRLNDAEAVPLSFERKDVWDFCWNSENEDTIAIAEKTKIYILKDMKVEEPVISNGYICSFENLLIRTVNLDEIMRNPEMPNKNCITVIEDKSLRDVKKMLEEGSVKEVTEYIEKNGHPKLWSLLAEMALKRLDTATAEHAFVMLKDYSGIQLIKRISSLQSTEMKKAEVALFYGRLDEAEKIYVESGRKDLAVAMRAKFNDWFRILDGCAKLHGLYCDDVLKQKANQEIGNYYLERQCWAKAMNYFEKADCYEEMMRCALMSEDYDKLNAIAKQLPDGHSLLSKLGDLFGGVGLCEEAVDCYLRCDKVNLALDICVQLNQWEKAVQLSKDHKLKDIDLLLKKYTNELKNQNSDKTLAVVQLYRRSGRYIEAARIVSEIADEERKGPALPLRLKKLYVLSGLLIEQYHQQHRNKLANSEDNNKVQITLKGLLEEDTVLSASDSILIDNAWRGAEAYHFCMLAHRQFYNKHLESALKTAVRLTDYEDFIDPLEIYSLLALISCAARQFYICSRAFMKLESLSTLSGTEKQCYSKLAISIFKRHPPEDENKNYVECPFCKEKIQDYCSSCPQCNTNFPVCVITGRPLLDYQFWTCPACKHRASEVEIKANRVCALCHYNLINEQN</sequence>
<dbReference type="GO" id="GO:0030991">
    <property type="term" value="C:intraciliary transport particle A"/>
    <property type="evidence" value="ECO:0007669"/>
    <property type="project" value="TreeGrafter"/>
</dbReference>
<feature type="domain" description="IFT121-like zinc finger" evidence="9">
    <location>
        <begin position="932"/>
        <end position="973"/>
    </location>
</feature>
<dbReference type="GO" id="GO:0097730">
    <property type="term" value="C:non-motile cilium"/>
    <property type="evidence" value="ECO:0007669"/>
    <property type="project" value="TreeGrafter"/>
</dbReference>
<evidence type="ECO:0000256" key="4">
    <source>
        <dbReference type="ARBA" id="ARBA00022737"/>
    </source>
</evidence>
<reference evidence="15" key="1">
    <citation type="submission" date="2017-02" db="UniProtKB">
        <authorList>
            <consortium name="WormBaseParasite"/>
        </authorList>
    </citation>
    <scope>IDENTIFICATION</scope>
</reference>
<evidence type="ECO:0000259" key="12">
    <source>
        <dbReference type="Pfam" id="PF24797"/>
    </source>
</evidence>
<dbReference type="WBParaSite" id="SMUV_0000012201-mRNA-1">
    <property type="protein sequence ID" value="SMUV_0000012201-mRNA-1"/>
    <property type="gene ID" value="SMUV_0000012201"/>
</dbReference>
<dbReference type="GO" id="GO:1905515">
    <property type="term" value="P:non-motile cilium assembly"/>
    <property type="evidence" value="ECO:0007669"/>
    <property type="project" value="TreeGrafter"/>
</dbReference>
<dbReference type="Pfam" id="PF23390">
    <property type="entry name" value="Beta-prop_WDR35_2nd"/>
    <property type="match status" value="1"/>
</dbReference>
<keyword evidence="4" id="KW-0677">Repeat</keyword>
<name>A0A0N5A7V4_9BILA</name>
<dbReference type="Pfam" id="PF25170">
    <property type="entry name" value="TPR_WDR35"/>
    <property type="match status" value="1"/>
</dbReference>
<keyword evidence="8" id="KW-0966">Cell projection</keyword>
<dbReference type="GO" id="GO:0035721">
    <property type="term" value="P:intraciliary retrograde transport"/>
    <property type="evidence" value="ECO:0007669"/>
    <property type="project" value="TreeGrafter"/>
</dbReference>
<dbReference type="Pfam" id="PF25768">
    <property type="entry name" value="TPR_IFT121"/>
    <property type="match status" value="1"/>
</dbReference>
<comment type="subcellular location">
    <subcellularLocation>
        <location evidence="1">Cytoplasm</location>
        <location evidence="1">Cytoskeleton</location>
        <location evidence="1">Cilium basal body</location>
    </subcellularLocation>
</comment>
<dbReference type="PANTHER" id="PTHR12764:SF5">
    <property type="entry name" value="LD29485P"/>
    <property type="match status" value="1"/>
</dbReference>
<dbReference type="InterPro" id="IPR056170">
    <property type="entry name" value="Znf_IFT121-like"/>
</dbReference>